<proteinExistence type="predicted"/>
<comment type="caution">
    <text evidence="1">The sequence shown here is derived from an EMBL/GenBank/DDBJ whole genome shotgun (WGS) entry which is preliminary data.</text>
</comment>
<sequence>CYLAGKDLPKSVIEEPEPIQYVSLRQAPLKEPTYTKMEEEEN</sequence>
<reference evidence="1" key="1">
    <citation type="journal article" date="2014" name="Front. Microbiol.">
        <title>High frequency of phylogenetically diverse reductive dehalogenase-homologous genes in deep subseafloor sedimentary metagenomes.</title>
        <authorList>
            <person name="Kawai M."/>
            <person name="Futagami T."/>
            <person name="Toyoda A."/>
            <person name="Takaki Y."/>
            <person name="Nishi S."/>
            <person name="Hori S."/>
            <person name="Arai W."/>
            <person name="Tsubouchi T."/>
            <person name="Morono Y."/>
            <person name="Uchiyama I."/>
            <person name="Ito T."/>
            <person name="Fujiyama A."/>
            <person name="Inagaki F."/>
            <person name="Takami H."/>
        </authorList>
    </citation>
    <scope>NUCLEOTIDE SEQUENCE</scope>
    <source>
        <strain evidence="1">Expedition CK06-06</strain>
    </source>
</reference>
<feature type="non-terminal residue" evidence="1">
    <location>
        <position position="1"/>
    </location>
</feature>
<evidence type="ECO:0000313" key="1">
    <source>
        <dbReference type="EMBL" id="GAI36212.1"/>
    </source>
</evidence>
<accession>X1MWW6</accession>
<gene>
    <name evidence="1" type="ORF">S06H3_40280</name>
</gene>
<protein>
    <submittedName>
        <fullName evidence="1">Uncharacterized protein</fullName>
    </submittedName>
</protein>
<name>X1MWW6_9ZZZZ</name>
<dbReference type="EMBL" id="BARV01024706">
    <property type="protein sequence ID" value="GAI36212.1"/>
    <property type="molecule type" value="Genomic_DNA"/>
</dbReference>
<dbReference type="AlphaFoldDB" id="X1MWW6"/>
<organism evidence="1">
    <name type="scientific">marine sediment metagenome</name>
    <dbReference type="NCBI Taxonomy" id="412755"/>
    <lineage>
        <taxon>unclassified sequences</taxon>
        <taxon>metagenomes</taxon>
        <taxon>ecological metagenomes</taxon>
    </lineage>
</organism>